<sequence>MTRANLTGEELTAERADMLVEARLAALHADYEATLRAEQDRATSPAADGYECLLDSEPHVNRGPLMEDEEGLSTSDPWQDQEQWGEFEGSHVASEATATADPTDDSEKEWATFTDGEDDTHNGEGGEGKGKREGKEKKHRGTSAGRPTSAKSERPSRPLSADEIALIKQTMQRIHPRPSTRVVCQLPVDDEGFLRFCFSRRMQGDATGGAEPAAKREGKGKKG</sequence>
<organism evidence="2 3">
    <name type="scientific">Vitrella brassicaformis (strain CCMP3155)</name>
    <dbReference type="NCBI Taxonomy" id="1169540"/>
    <lineage>
        <taxon>Eukaryota</taxon>
        <taxon>Sar</taxon>
        <taxon>Alveolata</taxon>
        <taxon>Colpodellida</taxon>
        <taxon>Vitrellaceae</taxon>
        <taxon>Vitrella</taxon>
    </lineage>
</organism>
<dbReference type="AlphaFoldDB" id="A0A0G4F851"/>
<evidence type="ECO:0000313" key="2">
    <source>
        <dbReference type="EMBL" id="CEM08151.1"/>
    </source>
</evidence>
<feature type="region of interest" description="Disordered" evidence="1">
    <location>
        <begin position="55"/>
        <end position="160"/>
    </location>
</feature>
<evidence type="ECO:0000256" key="1">
    <source>
        <dbReference type="SAM" id="MobiDB-lite"/>
    </source>
</evidence>
<evidence type="ECO:0000313" key="3">
    <source>
        <dbReference type="Proteomes" id="UP000041254"/>
    </source>
</evidence>
<dbReference type="EMBL" id="CDMY01000385">
    <property type="protein sequence ID" value="CEM08151.1"/>
    <property type="molecule type" value="Genomic_DNA"/>
</dbReference>
<keyword evidence="3" id="KW-1185">Reference proteome</keyword>
<gene>
    <name evidence="2" type="ORF">Vbra_14589</name>
</gene>
<feature type="compositionally biased region" description="Basic and acidic residues" evidence="1">
    <location>
        <begin position="119"/>
        <end position="136"/>
    </location>
</feature>
<dbReference type="VEuPathDB" id="CryptoDB:Vbra_14589"/>
<protein>
    <submittedName>
        <fullName evidence="2">Uncharacterized protein</fullName>
    </submittedName>
</protein>
<proteinExistence type="predicted"/>
<name>A0A0G4F851_VITBC</name>
<reference evidence="2 3" key="1">
    <citation type="submission" date="2014-11" db="EMBL/GenBank/DDBJ databases">
        <authorList>
            <person name="Zhu J."/>
            <person name="Qi W."/>
            <person name="Song R."/>
        </authorList>
    </citation>
    <scope>NUCLEOTIDE SEQUENCE [LARGE SCALE GENOMIC DNA]</scope>
</reference>
<dbReference type="Proteomes" id="UP000041254">
    <property type="component" value="Unassembled WGS sequence"/>
</dbReference>
<accession>A0A0G4F851</accession>
<dbReference type="InParanoid" id="A0A0G4F851"/>
<feature type="region of interest" description="Disordered" evidence="1">
    <location>
        <begin position="203"/>
        <end position="223"/>
    </location>
</feature>
<feature type="compositionally biased region" description="Polar residues" evidence="1">
    <location>
        <begin position="72"/>
        <end position="82"/>
    </location>
</feature>